<dbReference type="Gene3D" id="1.20.1250.20">
    <property type="entry name" value="MFS general substrate transporter like domains"/>
    <property type="match status" value="1"/>
</dbReference>
<feature type="transmembrane region" description="Helical" evidence="6">
    <location>
        <begin position="286"/>
        <end position="306"/>
    </location>
</feature>
<feature type="domain" description="Major facilitator superfamily (MFS) profile" evidence="7">
    <location>
        <begin position="34"/>
        <end position="431"/>
    </location>
</feature>
<evidence type="ECO:0000256" key="5">
    <source>
        <dbReference type="SAM" id="MobiDB-lite"/>
    </source>
</evidence>
<protein>
    <submittedName>
        <fullName evidence="8">MFS transporter</fullName>
    </submittedName>
</protein>
<feature type="transmembrane region" description="Helical" evidence="6">
    <location>
        <begin position="318"/>
        <end position="337"/>
    </location>
</feature>
<feature type="transmembrane region" description="Helical" evidence="6">
    <location>
        <begin position="160"/>
        <end position="178"/>
    </location>
</feature>
<keyword evidence="4 6" id="KW-0472">Membrane</keyword>
<feature type="transmembrane region" description="Helical" evidence="6">
    <location>
        <begin position="34"/>
        <end position="59"/>
    </location>
</feature>
<feature type="transmembrane region" description="Helical" evidence="6">
    <location>
        <begin position="71"/>
        <end position="89"/>
    </location>
</feature>
<dbReference type="PROSITE" id="PS50850">
    <property type="entry name" value="MFS"/>
    <property type="match status" value="1"/>
</dbReference>
<reference evidence="9" key="1">
    <citation type="journal article" date="2019" name="Int. J. Syst. Evol. Microbiol.">
        <title>The Global Catalogue of Microorganisms (GCM) 10K type strain sequencing project: providing services to taxonomists for standard genome sequencing and annotation.</title>
        <authorList>
            <consortium name="The Broad Institute Genomics Platform"/>
            <consortium name="The Broad Institute Genome Sequencing Center for Infectious Disease"/>
            <person name="Wu L."/>
            <person name="Ma J."/>
        </authorList>
    </citation>
    <scope>NUCLEOTIDE SEQUENCE [LARGE SCALE GENOMIC DNA]</scope>
    <source>
        <strain evidence="9">JCM 10649</strain>
    </source>
</reference>
<comment type="subcellular location">
    <subcellularLocation>
        <location evidence="1">Cell membrane</location>
        <topology evidence="1">Multi-pass membrane protein</topology>
    </subcellularLocation>
</comment>
<dbReference type="Pfam" id="PF07690">
    <property type="entry name" value="MFS_1"/>
    <property type="match status" value="1"/>
</dbReference>
<dbReference type="Proteomes" id="UP001499895">
    <property type="component" value="Unassembled WGS sequence"/>
</dbReference>
<dbReference type="InterPro" id="IPR020846">
    <property type="entry name" value="MFS_dom"/>
</dbReference>
<dbReference type="PANTHER" id="PTHR23534:SF1">
    <property type="entry name" value="MAJOR FACILITATOR SUPERFAMILY PROTEIN"/>
    <property type="match status" value="1"/>
</dbReference>
<dbReference type="PANTHER" id="PTHR23534">
    <property type="entry name" value="MFS PERMEASE"/>
    <property type="match status" value="1"/>
</dbReference>
<evidence type="ECO:0000256" key="2">
    <source>
        <dbReference type="ARBA" id="ARBA00022692"/>
    </source>
</evidence>
<gene>
    <name evidence="8" type="ORF">GCM10009544_63200</name>
</gene>
<feature type="transmembrane region" description="Helical" evidence="6">
    <location>
        <begin position="408"/>
        <end position="426"/>
    </location>
</feature>
<feature type="compositionally biased region" description="Polar residues" evidence="5">
    <location>
        <begin position="1"/>
        <end position="10"/>
    </location>
</feature>
<evidence type="ECO:0000256" key="3">
    <source>
        <dbReference type="ARBA" id="ARBA00022989"/>
    </source>
</evidence>
<dbReference type="InterPro" id="IPR036259">
    <property type="entry name" value="MFS_trans_sf"/>
</dbReference>
<dbReference type="InterPro" id="IPR005828">
    <property type="entry name" value="MFS_sugar_transport-like"/>
</dbReference>
<feature type="transmembrane region" description="Helical" evidence="6">
    <location>
        <begin position="253"/>
        <end position="274"/>
    </location>
</feature>
<evidence type="ECO:0000313" key="9">
    <source>
        <dbReference type="Proteomes" id="UP001499895"/>
    </source>
</evidence>
<feature type="transmembrane region" description="Helical" evidence="6">
    <location>
        <begin position="198"/>
        <end position="216"/>
    </location>
</feature>
<evidence type="ECO:0000313" key="8">
    <source>
        <dbReference type="EMBL" id="GAA0494350.1"/>
    </source>
</evidence>
<name>A0ABP3L6I5_9ACTN</name>
<dbReference type="RefSeq" id="WP_344097517.1">
    <property type="nucleotide sequence ID" value="NZ_BAAAHB010000142.1"/>
</dbReference>
<evidence type="ECO:0000256" key="1">
    <source>
        <dbReference type="ARBA" id="ARBA00004651"/>
    </source>
</evidence>
<feature type="transmembrane region" description="Helical" evidence="6">
    <location>
        <begin position="343"/>
        <end position="369"/>
    </location>
</feature>
<evidence type="ECO:0000259" key="7">
    <source>
        <dbReference type="PROSITE" id="PS50850"/>
    </source>
</evidence>
<keyword evidence="2 6" id="KW-0812">Transmembrane</keyword>
<organism evidence="8 9">
    <name type="scientific">Streptomyces stramineus</name>
    <dbReference type="NCBI Taxonomy" id="173861"/>
    <lineage>
        <taxon>Bacteria</taxon>
        <taxon>Bacillati</taxon>
        <taxon>Actinomycetota</taxon>
        <taxon>Actinomycetes</taxon>
        <taxon>Kitasatosporales</taxon>
        <taxon>Streptomycetaceae</taxon>
        <taxon>Streptomyces</taxon>
    </lineage>
</organism>
<sequence>MSTRSGEPSPQSTPEPPATPAIPGAPEAPEQKRILAVLVLSQTLSGAGLAAGITVGALLAEEMLGSTNFAGVPSALFTGGSALGAVGIGRVCQRWGRRPGLALGYAAGSLGSIGVVAAAAFGSVPLLFLSLVVYGAGTATNLMARYAGADLASPARRGRAVSTVILAMTLGAVIGPNMVGVTGDLAHAWDIPRLAGPFLLAAVAFAAAALALGLLLRPDPLLLARARAAADTAAEDPGGPEEGAAARTDTRRLVTGTTVMIVTQLVMIAIMTMTPVHMRAHGHDTQAAGFVIALHVAAMFLPSPLTGMLVDRLGPPRVAAASGLVLLAAGLLAAVAPSDSVPALTVALVLLGLGWNFGLLSGTALVTDAVPLATRAATQGLVDVGISVSGATGGLASGMVVAVAGFPFLGAAGGVLALAIVPVVALTSRPPRPAPAGAAPRKERV</sequence>
<evidence type="ECO:0000256" key="6">
    <source>
        <dbReference type="SAM" id="Phobius"/>
    </source>
</evidence>
<accession>A0ABP3L6I5</accession>
<feature type="transmembrane region" description="Helical" evidence="6">
    <location>
        <begin position="381"/>
        <end position="402"/>
    </location>
</feature>
<dbReference type="SUPFAM" id="SSF103473">
    <property type="entry name" value="MFS general substrate transporter"/>
    <property type="match status" value="1"/>
</dbReference>
<feature type="transmembrane region" description="Helical" evidence="6">
    <location>
        <begin position="101"/>
        <end position="121"/>
    </location>
</feature>
<dbReference type="Pfam" id="PF00083">
    <property type="entry name" value="Sugar_tr"/>
    <property type="match status" value="1"/>
</dbReference>
<feature type="region of interest" description="Disordered" evidence="5">
    <location>
        <begin position="1"/>
        <end position="26"/>
    </location>
</feature>
<keyword evidence="9" id="KW-1185">Reference proteome</keyword>
<feature type="transmembrane region" description="Helical" evidence="6">
    <location>
        <begin position="127"/>
        <end position="148"/>
    </location>
</feature>
<evidence type="ECO:0000256" key="4">
    <source>
        <dbReference type="ARBA" id="ARBA00023136"/>
    </source>
</evidence>
<dbReference type="EMBL" id="BAAAHB010000142">
    <property type="protein sequence ID" value="GAA0494350.1"/>
    <property type="molecule type" value="Genomic_DNA"/>
</dbReference>
<keyword evidence="3 6" id="KW-1133">Transmembrane helix</keyword>
<comment type="caution">
    <text evidence="8">The sequence shown here is derived from an EMBL/GenBank/DDBJ whole genome shotgun (WGS) entry which is preliminary data.</text>
</comment>
<dbReference type="InterPro" id="IPR011701">
    <property type="entry name" value="MFS"/>
</dbReference>
<feature type="compositionally biased region" description="Pro residues" evidence="5">
    <location>
        <begin position="11"/>
        <end position="20"/>
    </location>
</feature>
<proteinExistence type="predicted"/>